<protein>
    <recommendedName>
        <fullName evidence="4">Protein LURP-one-related 15</fullName>
    </recommendedName>
</protein>
<dbReference type="Gene3D" id="2.40.160.200">
    <property type="entry name" value="LURP1-related"/>
    <property type="match status" value="1"/>
</dbReference>
<dbReference type="InterPro" id="IPR038595">
    <property type="entry name" value="LOR_sf"/>
</dbReference>
<dbReference type="PANTHER" id="PTHR31087:SF160">
    <property type="entry name" value="PROTEIN LURP-ONE-RELATED 1-RELATED"/>
    <property type="match status" value="1"/>
</dbReference>
<comment type="caution">
    <text evidence="2">The sequence shown here is derived from an EMBL/GenBank/DDBJ whole genome shotgun (WGS) entry which is preliminary data.</text>
</comment>
<comment type="similarity">
    <text evidence="1">Belongs to the LOR family.</text>
</comment>
<accession>A0AAD4IQY8</accession>
<dbReference type="AlphaFoldDB" id="A0AAD4IQY8"/>
<evidence type="ECO:0000256" key="1">
    <source>
        <dbReference type="ARBA" id="ARBA00005437"/>
    </source>
</evidence>
<evidence type="ECO:0000313" key="2">
    <source>
        <dbReference type="EMBL" id="KAH6757138.1"/>
    </source>
</evidence>
<proteinExistence type="inferred from homology"/>
<dbReference type="InterPro" id="IPR007612">
    <property type="entry name" value="LOR"/>
</dbReference>
<gene>
    <name evidence="2" type="ORF">C2S53_007976</name>
</gene>
<sequence>MITHQAAGYNRVSVINNPNFCVRHSVDLIITKNVWRQGNFVVKNAVNGKIMFNIEGSIFSFDRKRVMLDAAGVPIVTLRKKTFALRSTWEVFRGKGKNEKDLIFSVRRASIFQMKTKLVVFMAKNKSEDVCNYTVEGSWFERSCEVYAGDSFVIVAQVSL</sequence>
<dbReference type="SUPFAM" id="SSF54518">
    <property type="entry name" value="Tubby C-terminal domain-like"/>
    <property type="match status" value="1"/>
</dbReference>
<dbReference type="Proteomes" id="UP001190926">
    <property type="component" value="Unassembled WGS sequence"/>
</dbReference>
<name>A0AAD4IQY8_PERFH</name>
<reference evidence="2 3" key="1">
    <citation type="journal article" date="2021" name="Nat. Commun.">
        <title>Incipient diploidization of the medicinal plant Perilla within 10,000 years.</title>
        <authorList>
            <person name="Zhang Y."/>
            <person name="Shen Q."/>
            <person name="Leng L."/>
            <person name="Zhang D."/>
            <person name="Chen S."/>
            <person name="Shi Y."/>
            <person name="Ning Z."/>
            <person name="Chen S."/>
        </authorList>
    </citation>
    <scope>NUCLEOTIDE SEQUENCE [LARGE SCALE GENOMIC DNA]</scope>
    <source>
        <strain evidence="3">cv. PC099</strain>
    </source>
</reference>
<evidence type="ECO:0008006" key="4">
    <source>
        <dbReference type="Google" id="ProtNLM"/>
    </source>
</evidence>
<dbReference type="EMBL" id="SDAM02029495">
    <property type="protein sequence ID" value="KAH6757138.1"/>
    <property type="molecule type" value="Genomic_DNA"/>
</dbReference>
<organism evidence="2 3">
    <name type="scientific">Perilla frutescens var. hirtella</name>
    <name type="common">Perilla citriodora</name>
    <name type="synonym">Perilla setoyensis</name>
    <dbReference type="NCBI Taxonomy" id="608512"/>
    <lineage>
        <taxon>Eukaryota</taxon>
        <taxon>Viridiplantae</taxon>
        <taxon>Streptophyta</taxon>
        <taxon>Embryophyta</taxon>
        <taxon>Tracheophyta</taxon>
        <taxon>Spermatophyta</taxon>
        <taxon>Magnoliopsida</taxon>
        <taxon>eudicotyledons</taxon>
        <taxon>Gunneridae</taxon>
        <taxon>Pentapetalae</taxon>
        <taxon>asterids</taxon>
        <taxon>lamiids</taxon>
        <taxon>Lamiales</taxon>
        <taxon>Lamiaceae</taxon>
        <taxon>Nepetoideae</taxon>
        <taxon>Elsholtzieae</taxon>
        <taxon>Perilla</taxon>
    </lineage>
</organism>
<evidence type="ECO:0000313" key="3">
    <source>
        <dbReference type="Proteomes" id="UP001190926"/>
    </source>
</evidence>
<keyword evidence="3" id="KW-1185">Reference proteome</keyword>
<dbReference type="Pfam" id="PF04525">
    <property type="entry name" value="LOR"/>
    <property type="match status" value="1"/>
</dbReference>
<dbReference type="InterPro" id="IPR025659">
    <property type="entry name" value="Tubby-like_C"/>
</dbReference>
<dbReference type="PANTHER" id="PTHR31087">
    <property type="match status" value="1"/>
</dbReference>